<dbReference type="AlphaFoldDB" id="A0A3E0WL61"/>
<keyword evidence="1" id="KW-0812">Transmembrane</keyword>
<dbReference type="RefSeq" id="WP_116303742.1">
    <property type="nucleotide sequence ID" value="NZ_NFZV01000027.1"/>
</dbReference>
<feature type="transmembrane region" description="Helical" evidence="1">
    <location>
        <begin position="62"/>
        <end position="81"/>
    </location>
</feature>
<gene>
    <name evidence="2" type="ORF">CAL65_19135</name>
</gene>
<feature type="transmembrane region" description="Helical" evidence="1">
    <location>
        <begin position="21"/>
        <end position="42"/>
    </location>
</feature>
<accession>A0A3E0WL61</accession>
<sequence length="111" mass="12192">MAKVAVINKSKLDKLGYVDHAFRLSLWGMIFLFPLAMLISYIDDYLNLGGFASLTLSFALENALWAFGIFMVAWFLLVLTGSKRESDVLAFAAGSLLFVLIAAVNAMSVFS</sequence>
<keyword evidence="1" id="KW-0472">Membrane</keyword>
<evidence type="ECO:0000313" key="2">
    <source>
        <dbReference type="EMBL" id="RFA32716.1"/>
    </source>
</evidence>
<dbReference type="Proteomes" id="UP000256763">
    <property type="component" value="Unassembled WGS sequence"/>
</dbReference>
<reference evidence="3" key="1">
    <citation type="submission" date="2017-05" db="EMBL/GenBank/DDBJ databases">
        <authorList>
            <person name="Sharma S."/>
            <person name="Sidhu C."/>
            <person name="Pinnaka A.K."/>
        </authorList>
    </citation>
    <scope>NUCLEOTIDE SEQUENCE [LARGE SCALE GENOMIC DNA]</scope>
    <source>
        <strain evidence="3">AK93</strain>
    </source>
</reference>
<evidence type="ECO:0000256" key="1">
    <source>
        <dbReference type="SAM" id="Phobius"/>
    </source>
</evidence>
<feature type="transmembrane region" description="Helical" evidence="1">
    <location>
        <begin position="88"/>
        <end position="110"/>
    </location>
</feature>
<keyword evidence="1" id="KW-1133">Transmembrane helix</keyword>
<keyword evidence="3" id="KW-1185">Reference proteome</keyword>
<evidence type="ECO:0000313" key="3">
    <source>
        <dbReference type="Proteomes" id="UP000256763"/>
    </source>
</evidence>
<comment type="caution">
    <text evidence="2">The sequence shown here is derived from an EMBL/GenBank/DDBJ whole genome shotgun (WGS) entry which is preliminary data.</text>
</comment>
<dbReference type="EMBL" id="NFZW01000026">
    <property type="protein sequence ID" value="RFA32716.1"/>
    <property type="molecule type" value="Genomic_DNA"/>
</dbReference>
<proteinExistence type="predicted"/>
<name>A0A3E0WL61_9GAMM</name>
<protein>
    <submittedName>
        <fullName evidence="2">Uncharacterized protein</fullName>
    </submittedName>
</protein>
<organism evidence="2 3">
    <name type="scientific">Alkalilimnicola ehrlichii</name>
    <dbReference type="NCBI Taxonomy" id="351052"/>
    <lineage>
        <taxon>Bacteria</taxon>
        <taxon>Pseudomonadati</taxon>
        <taxon>Pseudomonadota</taxon>
        <taxon>Gammaproteobacteria</taxon>
        <taxon>Chromatiales</taxon>
        <taxon>Ectothiorhodospiraceae</taxon>
        <taxon>Alkalilimnicola</taxon>
    </lineage>
</organism>